<dbReference type="GO" id="GO:0004427">
    <property type="term" value="F:inorganic diphosphate phosphatase activity"/>
    <property type="evidence" value="ECO:0007669"/>
    <property type="project" value="UniProtKB-UniRule"/>
</dbReference>
<dbReference type="EMBL" id="CACSAS010000001">
    <property type="protein sequence ID" value="CAA0102441.1"/>
    <property type="molecule type" value="Genomic_DNA"/>
</dbReference>
<dbReference type="Pfam" id="PF00719">
    <property type="entry name" value="Pyrophosphatase"/>
    <property type="match status" value="1"/>
</dbReference>
<comment type="subunit">
    <text evidence="7">Homohexamer.</text>
</comment>
<dbReference type="Proteomes" id="UP000433050">
    <property type="component" value="Unassembled WGS sequence"/>
</dbReference>
<dbReference type="InterPro" id="IPR036649">
    <property type="entry name" value="Pyrophosphatase_sf"/>
</dbReference>
<dbReference type="Gene3D" id="3.90.80.10">
    <property type="entry name" value="Inorganic pyrophosphatase"/>
    <property type="match status" value="1"/>
</dbReference>
<evidence type="ECO:0000256" key="5">
    <source>
        <dbReference type="ARBA" id="ARBA00022842"/>
    </source>
</evidence>
<accession>A0A5S9PF10</accession>
<comment type="catalytic activity">
    <reaction evidence="6 7">
        <text>diphosphate + H2O = 2 phosphate + H(+)</text>
        <dbReference type="Rhea" id="RHEA:24576"/>
        <dbReference type="ChEBI" id="CHEBI:15377"/>
        <dbReference type="ChEBI" id="CHEBI:15378"/>
        <dbReference type="ChEBI" id="CHEBI:33019"/>
        <dbReference type="ChEBI" id="CHEBI:43474"/>
        <dbReference type="EC" id="3.6.1.1"/>
    </reaction>
</comment>
<comment type="subcellular location">
    <subcellularLocation>
        <location evidence="7">Cytoplasm</location>
    </subcellularLocation>
</comment>
<feature type="binding site" evidence="7">
    <location>
        <position position="30"/>
    </location>
    <ligand>
        <name>substrate</name>
    </ligand>
</feature>
<feature type="binding site" evidence="7">
    <location>
        <position position="66"/>
    </location>
    <ligand>
        <name>Mg(2+)</name>
        <dbReference type="ChEBI" id="CHEBI:18420"/>
        <label>1</label>
    </ligand>
</feature>
<dbReference type="SUPFAM" id="SSF50324">
    <property type="entry name" value="Inorganic pyrophosphatase"/>
    <property type="match status" value="1"/>
</dbReference>
<dbReference type="AlphaFoldDB" id="A0A5S9PF10"/>
<keyword evidence="3 7" id="KW-0479">Metal-binding</keyword>
<feature type="binding site" evidence="7">
    <location>
        <position position="103"/>
    </location>
    <ligand>
        <name>Mg(2+)</name>
        <dbReference type="ChEBI" id="CHEBI:18420"/>
        <label>1</label>
    </ligand>
</feature>
<feature type="binding site" evidence="7">
    <location>
        <position position="71"/>
    </location>
    <ligand>
        <name>Mg(2+)</name>
        <dbReference type="ChEBI" id="CHEBI:18420"/>
        <label>2</label>
    </ligand>
</feature>
<name>A0A5S9PF10_9HYPH</name>
<evidence type="ECO:0000313" key="9">
    <source>
        <dbReference type="Proteomes" id="UP000433050"/>
    </source>
</evidence>
<feature type="binding site" evidence="7">
    <location>
        <position position="71"/>
    </location>
    <ligand>
        <name>Mg(2+)</name>
        <dbReference type="ChEBI" id="CHEBI:18420"/>
        <label>1</label>
    </ligand>
</feature>
<evidence type="ECO:0000256" key="3">
    <source>
        <dbReference type="ARBA" id="ARBA00022723"/>
    </source>
</evidence>
<feature type="binding site" evidence="7">
    <location>
        <position position="44"/>
    </location>
    <ligand>
        <name>substrate</name>
    </ligand>
</feature>
<evidence type="ECO:0000256" key="7">
    <source>
        <dbReference type="HAMAP-Rule" id="MF_00209"/>
    </source>
</evidence>
<organism evidence="8 9">
    <name type="scientific">Starkeya nomas</name>
    <dbReference type="NCBI Taxonomy" id="2666134"/>
    <lineage>
        <taxon>Bacteria</taxon>
        <taxon>Pseudomonadati</taxon>
        <taxon>Pseudomonadota</taxon>
        <taxon>Alphaproteobacteria</taxon>
        <taxon>Hyphomicrobiales</taxon>
        <taxon>Xanthobacteraceae</taxon>
        <taxon>Starkeya</taxon>
    </lineage>
</organism>
<comment type="function">
    <text evidence="7">Catalyzes the hydrolysis of inorganic pyrophosphate (PPi) forming two phosphate ions.</text>
</comment>
<evidence type="ECO:0000256" key="2">
    <source>
        <dbReference type="ARBA" id="ARBA00022490"/>
    </source>
</evidence>
<dbReference type="GO" id="GO:0005737">
    <property type="term" value="C:cytoplasm"/>
    <property type="evidence" value="ECO:0007669"/>
    <property type="project" value="UniProtKB-SubCell"/>
</dbReference>
<gene>
    <name evidence="7 8" type="primary">ppa</name>
    <name evidence="8" type="ORF">STARVERO_02888</name>
</gene>
<evidence type="ECO:0000256" key="4">
    <source>
        <dbReference type="ARBA" id="ARBA00022801"/>
    </source>
</evidence>
<evidence type="ECO:0000256" key="1">
    <source>
        <dbReference type="ARBA" id="ARBA00001946"/>
    </source>
</evidence>
<protein>
    <recommendedName>
        <fullName evidence="7">Inorganic pyrophosphatase</fullName>
        <ecNumber evidence="7">3.6.1.1</ecNumber>
    </recommendedName>
    <alternativeName>
        <fullName evidence="7">Pyrophosphate phospho-hydrolase</fullName>
        <shortName evidence="7">PPase</shortName>
    </alternativeName>
</protein>
<dbReference type="HAMAP" id="MF_00209">
    <property type="entry name" value="Inorganic_PPase"/>
    <property type="match status" value="1"/>
</dbReference>
<dbReference type="RefSeq" id="WP_159599618.1">
    <property type="nucleotide sequence ID" value="NZ_CACSAS010000001.1"/>
</dbReference>
<dbReference type="InterPro" id="IPR008162">
    <property type="entry name" value="Pyrophosphatase"/>
</dbReference>
<dbReference type="EC" id="3.6.1.1" evidence="7"/>
<dbReference type="PANTHER" id="PTHR10286">
    <property type="entry name" value="INORGANIC PYROPHOSPHATASE"/>
    <property type="match status" value="1"/>
</dbReference>
<feature type="binding site" evidence="7">
    <location>
        <position position="56"/>
    </location>
    <ligand>
        <name>substrate</name>
    </ligand>
</feature>
<dbReference type="CDD" id="cd00412">
    <property type="entry name" value="pyrophosphatase"/>
    <property type="match status" value="1"/>
</dbReference>
<sequence>MDISRISIGPNPPDEIHVIIEIPAGGAPVKYEIDKESGALFVDRFLHTPMFYPGNYGFIPQTLGDDGDPLDVIVISPIPLLAGSVIAARPIGVLMMTDEKGGDEKVLAVPADSVYPYHSKVVSYADLPPLVVEQVAHFFTHYKDLEKGKKVSVADWEGPQRAREIIVKAIEAAKK</sequence>
<dbReference type="PROSITE" id="PS00387">
    <property type="entry name" value="PPASE"/>
    <property type="match status" value="1"/>
</dbReference>
<evidence type="ECO:0000256" key="6">
    <source>
        <dbReference type="ARBA" id="ARBA00047820"/>
    </source>
</evidence>
<dbReference type="GO" id="GO:0006796">
    <property type="term" value="P:phosphate-containing compound metabolic process"/>
    <property type="evidence" value="ECO:0007669"/>
    <property type="project" value="InterPro"/>
</dbReference>
<keyword evidence="9" id="KW-1185">Reference proteome</keyword>
<evidence type="ECO:0000313" key="8">
    <source>
        <dbReference type="EMBL" id="CAA0102441.1"/>
    </source>
</evidence>
<proteinExistence type="inferred from homology"/>
<keyword evidence="2 7" id="KW-0963">Cytoplasm</keyword>
<comment type="cofactor">
    <cofactor evidence="1 7">
        <name>Mg(2+)</name>
        <dbReference type="ChEBI" id="CHEBI:18420"/>
    </cofactor>
</comment>
<feature type="binding site" evidence="7">
    <location>
        <position position="142"/>
    </location>
    <ligand>
        <name>substrate</name>
    </ligand>
</feature>
<keyword evidence="4 7" id="KW-0378">Hydrolase</keyword>
<dbReference type="NCBIfam" id="NF002317">
    <property type="entry name" value="PRK01250.1"/>
    <property type="match status" value="1"/>
</dbReference>
<dbReference type="GO" id="GO:0000287">
    <property type="term" value="F:magnesium ion binding"/>
    <property type="evidence" value="ECO:0007669"/>
    <property type="project" value="UniProtKB-UniRule"/>
</dbReference>
<dbReference type="FunFam" id="3.90.80.10:FF:000003">
    <property type="entry name" value="Inorganic pyrophosphatase"/>
    <property type="match status" value="1"/>
</dbReference>
<reference evidence="8 9" key="1">
    <citation type="submission" date="2019-12" db="EMBL/GenBank/DDBJ databases">
        <authorList>
            <person name="Reyes-Prieto M."/>
        </authorList>
    </citation>
    <scope>NUCLEOTIDE SEQUENCE [LARGE SCALE GENOMIC DNA]</scope>
    <source>
        <strain evidence="8">HF14-78462</strain>
    </source>
</reference>
<keyword evidence="5 7" id="KW-0460">Magnesium</keyword>
<comment type="similarity">
    <text evidence="7">Belongs to the PPase family.</text>
</comment>